<keyword evidence="4" id="KW-1185">Reference proteome</keyword>
<evidence type="ECO:0000256" key="1">
    <source>
        <dbReference type="SAM" id="MobiDB-lite"/>
    </source>
</evidence>
<gene>
    <name evidence="3" type="ORF">COCHEDRAFT_1036121</name>
    <name evidence="2" type="ORF">COCHEDRAFT_1066233</name>
</gene>
<evidence type="ECO:0000313" key="4">
    <source>
        <dbReference type="Proteomes" id="UP000016936"/>
    </source>
</evidence>
<dbReference type="Proteomes" id="UP000016936">
    <property type="component" value="Unassembled WGS sequence"/>
</dbReference>
<evidence type="ECO:0000313" key="2">
    <source>
        <dbReference type="EMBL" id="EMD86129.1"/>
    </source>
</evidence>
<feature type="compositionally biased region" description="Acidic residues" evidence="1">
    <location>
        <begin position="77"/>
        <end position="105"/>
    </location>
</feature>
<dbReference type="eggNOG" id="ENOG502SSTG">
    <property type="taxonomic scope" value="Eukaryota"/>
</dbReference>
<accession>M2THZ3</accession>
<dbReference type="HOGENOM" id="CLU_139260_0_0_1"/>
<dbReference type="OrthoDB" id="3798608at2759"/>
<protein>
    <submittedName>
        <fullName evidence="2">Uncharacterized protein</fullName>
    </submittedName>
</protein>
<feature type="non-terminal residue" evidence="2">
    <location>
        <position position="1"/>
    </location>
</feature>
<evidence type="ECO:0000313" key="3">
    <source>
        <dbReference type="EMBL" id="EMD92265.1"/>
    </source>
</evidence>
<feature type="compositionally biased region" description="Acidic residues" evidence="1">
    <location>
        <begin position="112"/>
        <end position="126"/>
    </location>
</feature>
<dbReference type="EMBL" id="KB445585">
    <property type="protein sequence ID" value="EMD86129.1"/>
    <property type="molecule type" value="Genomic_DNA"/>
</dbReference>
<reference evidence="2" key="2">
    <citation type="submission" date="2012-06" db="EMBL/GenBank/DDBJ databases">
        <title>Comparative genome structure, secondary metabolite and effector coding capacity across Cochliobolus pathogens.</title>
        <authorList>
            <consortium name="US DOE Joint Genome Institute (JGI-PGF)"/>
            <person name="Condon B.J."/>
            <person name="Leng Y."/>
            <person name="Wu D."/>
            <person name="Bushley K.E."/>
            <person name="Ohm R.A."/>
            <person name="Otillar R."/>
            <person name="Martin J."/>
            <person name="Schackwitz W."/>
            <person name="Grimwood J."/>
            <person name="MohdZainudin N."/>
            <person name="Xue C."/>
            <person name="Wang R."/>
            <person name="Dhillon B."/>
            <person name="Tu Z.J."/>
            <person name="Steffenson B.J."/>
            <person name="Salamov A."/>
            <person name="Sun H."/>
            <person name="Lowry S."/>
            <person name="LaButti K."/>
            <person name="Han J."/>
            <person name="Copeland A."/>
            <person name="Lindquist E."/>
            <person name="Lucas S."/>
            <person name="Barry K."/>
            <person name="Schmutz J."/>
            <person name="Baker S."/>
            <person name="Grigoriev I.V."/>
            <person name="Zhong S."/>
            <person name="Turgeon B.G."/>
        </authorList>
    </citation>
    <scope>NUCLEOTIDE SEQUENCE</scope>
    <source>
        <strain evidence="2">C5</strain>
    </source>
</reference>
<dbReference type="AlphaFoldDB" id="M2THZ3"/>
<organism evidence="2 4">
    <name type="scientific">Cochliobolus heterostrophus (strain C5 / ATCC 48332 / race O)</name>
    <name type="common">Southern corn leaf blight fungus</name>
    <name type="synonym">Bipolaris maydis</name>
    <dbReference type="NCBI Taxonomy" id="701091"/>
    <lineage>
        <taxon>Eukaryota</taxon>
        <taxon>Fungi</taxon>
        <taxon>Dikarya</taxon>
        <taxon>Ascomycota</taxon>
        <taxon>Pezizomycotina</taxon>
        <taxon>Dothideomycetes</taxon>
        <taxon>Pleosporomycetidae</taxon>
        <taxon>Pleosporales</taxon>
        <taxon>Pleosporineae</taxon>
        <taxon>Pleosporaceae</taxon>
        <taxon>Bipolaris</taxon>
    </lineage>
</organism>
<name>M2THZ3_COCH5</name>
<dbReference type="EMBL" id="KB445575">
    <property type="protein sequence ID" value="EMD92265.1"/>
    <property type="molecule type" value="Genomic_DNA"/>
</dbReference>
<feature type="non-terminal residue" evidence="2">
    <location>
        <position position="126"/>
    </location>
</feature>
<feature type="region of interest" description="Disordered" evidence="1">
    <location>
        <begin position="76"/>
        <end position="126"/>
    </location>
</feature>
<proteinExistence type="predicted"/>
<reference evidence="2 4" key="1">
    <citation type="journal article" date="2012" name="PLoS Pathog.">
        <title>Diverse lifestyles and strategies of plant pathogenesis encoded in the genomes of eighteen Dothideomycetes fungi.</title>
        <authorList>
            <person name="Ohm R.A."/>
            <person name="Feau N."/>
            <person name="Henrissat B."/>
            <person name="Schoch C.L."/>
            <person name="Horwitz B.A."/>
            <person name="Barry K.W."/>
            <person name="Condon B.J."/>
            <person name="Copeland A.C."/>
            <person name="Dhillon B."/>
            <person name="Glaser F."/>
            <person name="Hesse C.N."/>
            <person name="Kosti I."/>
            <person name="LaButti K."/>
            <person name="Lindquist E.A."/>
            <person name="Lucas S."/>
            <person name="Salamov A.A."/>
            <person name="Bradshaw R.E."/>
            <person name="Ciuffetti L."/>
            <person name="Hamelin R.C."/>
            <person name="Kema G.H.J."/>
            <person name="Lawrence C."/>
            <person name="Scott J.A."/>
            <person name="Spatafora J.W."/>
            <person name="Turgeon B.G."/>
            <person name="de Wit P.J.G.M."/>
            <person name="Zhong S."/>
            <person name="Goodwin S.B."/>
            <person name="Grigoriev I.V."/>
        </authorList>
    </citation>
    <scope>NUCLEOTIDE SEQUENCE [LARGE SCALE GENOMIC DNA]</scope>
    <source>
        <strain evidence="2">C5</strain>
        <strain evidence="4">C5 / ATCC 48332 / race O</strain>
    </source>
</reference>
<sequence>RPTSEEAEEIHNFERDDVEVLEKIVTELEGKWAEYKKPFVTFMNRVWRPRMRKMHRDREVDKATYRAELVQVGIELAESDGETDLETDSDGESDASWPDDYEDTGSEGWYTTDEEDGADEVEDDGE</sequence>
<reference evidence="4" key="3">
    <citation type="journal article" date="2013" name="PLoS Genet.">
        <title>Comparative genome structure, secondary metabolite, and effector coding capacity across Cochliobolus pathogens.</title>
        <authorList>
            <person name="Condon B.J."/>
            <person name="Leng Y."/>
            <person name="Wu D."/>
            <person name="Bushley K.E."/>
            <person name="Ohm R.A."/>
            <person name="Otillar R."/>
            <person name="Martin J."/>
            <person name="Schackwitz W."/>
            <person name="Grimwood J."/>
            <person name="MohdZainudin N."/>
            <person name="Xue C."/>
            <person name="Wang R."/>
            <person name="Manning V.A."/>
            <person name="Dhillon B."/>
            <person name="Tu Z.J."/>
            <person name="Steffenson B.J."/>
            <person name="Salamov A."/>
            <person name="Sun H."/>
            <person name="Lowry S."/>
            <person name="LaButti K."/>
            <person name="Han J."/>
            <person name="Copeland A."/>
            <person name="Lindquist E."/>
            <person name="Barry K."/>
            <person name="Schmutz J."/>
            <person name="Baker S.E."/>
            <person name="Ciuffetti L.M."/>
            <person name="Grigoriev I.V."/>
            <person name="Zhong S."/>
            <person name="Turgeon B.G."/>
        </authorList>
    </citation>
    <scope>NUCLEOTIDE SEQUENCE [LARGE SCALE GENOMIC DNA]</scope>
    <source>
        <strain evidence="4">C5 / ATCC 48332 / race O</strain>
    </source>
</reference>